<dbReference type="SUPFAM" id="SSF50475">
    <property type="entry name" value="FMN-binding split barrel"/>
    <property type="match status" value="1"/>
</dbReference>
<dbReference type="InterPro" id="IPR052019">
    <property type="entry name" value="F420H2_bilvrd_red/Heme_oxyg"/>
</dbReference>
<dbReference type="Gene3D" id="2.30.110.10">
    <property type="entry name" value="Electron Transport, Fmn-binding Protein, Chain A"/>
    <property type="match status" value="1"/>
</dbReference>
<reference evidence="3" key="1">
    <citation type="submission" date="2015-10" db="EMBL/GenBank/DDBJ databases">
        <authorList>
            <person name="Gilbert D.G."/>
        </authorList>
    </citation>
    <scope>NUCLEOTIDE SEQUENCE</scope>
</reference>
<dbReference type="Pfam" id="PF01243">
    <property type="entry name" value="PNPOx_N"/>
    <property type="match status" value="1"/>
</dbReference>
<dbReference type="GO" id="GO:0005829">
    <property type="term" value="C:cytosol"/>
    <property type="evidence" value="ECO:0007669"/>
    <property type="project" value="TreeGrafter"/>
</dbReference>
<dbReference type="InterPro" id="IPR011576">
    <property type="entry name" value="Pyridox_Oxase_N"/>
</dbReference>
<keyword evidence="1" id="KW-0560">Oxidoreductase</keyword>
<dbReference type="PANTHER" id="PTHR35176:SF6">
    <property type="entry name" value="HEME OXYGENASE HI_0854-RELATED"/>
    <property type="match status" value="1"/>
</dbReference>
<evidence type="ECO:0000259" key="2">
    <source>
        <dbReference type="Pfam" id="PF01243"/>
    </source>
</evidence>
<dbReference type="EMBL" id="CZRL01000082">
    <property type="protein sequence ID" value="CUS52504.1"/>
    <property type="molecule type" value="Genomic_DNA"/>
</dbReference>
<protein>
    <recommendedName>
        <fullName evidence="2">Pyridoxamine 5'-phosphate oxidase N-terminal domain-containing protein</fullName>
    </recommendedName>
</protein>
<dbReference type="PANTHER" id="PTHR35176">
    <property type="entry name" value="HEME OXYGENASE HI_0854-RELATED"/>
    <property type="match status" value="1"/>
</dbReference>
<proteinExistence type="predicted"/>
<name>A0A160TSL0_9ZZZZ</name>
<evidence type="ECO:0000313" key="3">
    <source>
        <dbReference type="EMBL" id="CUS52504.1"/>
    </source>
</evidence>
<dbReference type="GO" id="GO:0016627">
    <property type="term" value="F:oxidoreductase activity, acting on the CH-CH group of donors"/>
    <property type="evidence" value="ECO:0007669"/>
    <property type="project" value="TreeGrafter"/>
</dbReference>
<gene>
    <name evidence="3" type="ORF">MGWOODY_XGa2608</name>
</gene>
<sequence length="135" mass="15499">MNSKAHTLLLEAPSLIGFIGSADTDGMPRTVPVWYRWDGKFIHITTASSSVWVNNLINDSRSSFCVAENGPPYQAVVMQGRVQVDNKDEAEVRRIFLRYMDAQQTEDYYAAIEYELRMVQFEPDRVMLRSSSRSR</sequence>
<dbReference type="GO" id="GO:0070967">
    <property type="term" value="F:coenzyme F420 binding"/>
    <property type="evidence" value="ECO:0007669"/>
    <property type="project" value="TreeGrafter"/>
</dbReference>
<feature type="domain" description="Pyridoxamine 5'-phosphate oxidase N-terminal" evidence="2">
    <location>
        <begin position="15"/>
        <end position="108"/>
    </location>
</feature>
<dbReference type="AlphaFoldDB" id="A0A160TSL0"/>
<accession>A0A160TSL0</accession>
<evidence type="ECO:0000256" key="1">
    <source>
        <dbReference type="ARBA" id="ARBA00023002"/>
    </source>
</evidence>
<organism evidence="3">
    <name type="scientific">hydrothermal vent metagenome</name>
    <dbReference type="NCBI Taxonomy" id="652676"/>
    <lineage>
        <taxon>unclassified sequences</taxon>
        <taxon>metagenomes</taxon>
        <taxon>ecological metagenomes</taxon>
    </lineage>
</organism>
<dbReference type="InterPro" id="IPR012349">
    <property type="entry name" value="Split_barrel_FMN-bd"/>
</dbReference>